<evidence type="ECO:0000256" key="2">
    <source>
        <dbReference type="ARBA" id="ARBA00022485"/>
    </source>
</evidence>
<keyword evidence="3 10" id="KW-0808">Transferase</keyword>
<dbReference type="SFLD" id="SFLDS00029">
    <property type="entry name" value="Radical_SAM"/>
    <property type="match status" value="1"/>
</dbReference>
<organism evidence="10 11">
    <name type="scientific">candidate division WWE3 bacterium</name>
    <dbReference type="NCBI Taxonomy" id="2053526"/>
    <lineage>
        <taxon>Bacteria</taxon>
        <taxon>Katanobacteria</taxon>
    </lineage>
</organism>
<evidence type="ECO:0000313" key="11">
    <source>
        <dbReference type="Proteomes" id="UP000590542"/>
    </source>
</evidence>
<feature type="domain" description="Radical SAM core" evidence="9">
    <location>
        <begin position="165"/>
        <end position="407"/>
    </location>
</feature>
<comment type="cofactor">
    <cofactor evidence="1">
        <name>[4Fe-4S] cluster</name>
        <dbReference type="ChEBI" id="CHEBI:49883"/>
    </cofactor>
</comment>
<evidence type="ECO:0000256" key="1">
    <source>
        <dbReference type="ARBA" id="ARBA00001966"/>
    </source>
</evidence>
<dbReference type="InterPro" id="IPR005839">
    <property type="entry name" value="Methylthiotransferase"/>
</dbReference>
<dbReference type="InterPro" id="IPR013848">
    <property type="entry name" value="Methylthiotransferase_N"/>
</dbReference>
<dbReference type="InterPro" id="IPR058240">
    <property type="entry name" value="rSAM_sf"/>
</dbReference>
<evidence type="ECO:0000256" key="3">
    <source>
        <dbReference type="ARBA" id="ARBA00022679"/>
    </source>
</evidence>
<dbReference type="Gene3D" id="3.80.30.20">
    <property type="entry name" value="tm_1862 like domain"/>
    <property type="match status" value="1"/>
</dbReference>
<dbReference type="InterPro" id="IPR006638">
    <property type="entry name" value="Elp3/MiaA/NifB-like_rSAM"/>
</dbReference>
<dbReference type="Gene3D" id="3.40.50.12160">
    <property type="entry name" value="Methylthiotransferase, N-terminal domain"/>
    <property type="match status" value="1"/>
</dbReference>
<evidence type="ECO:0000256" key="7">
    <source>
        <dbReference type="ARBA" id="ARBA00023014"/>
    </source>
</evidence>
<dbReference type="AlphaFoldDB" id="A0A7X9E6D2"/>
<reference evidence="10 11" key="1">
    <citation type="journal article" date="2020" name="Biotechnol. Biofuels">
        <title>New insights from the biogas microbiome by comprehensive genome-resolved metagenomics of nearly 1600 species originating from multiple anaerobic digesters.</title>
        <authorList>
            <person name="Campanaro S."/>
            <person name="Treu L."/>
            <person name="Rodriguez-R L.M."/>
            <person name="Kovalovszki A."/>
            <person name="Ziels R.M."/>
            <person name="Maus I."/>
            <person name="Zhu X."/>
            <person name="Kougias P.G."/>
            <person name="Basile A."/>
            <person name="Luo G."/>
            <person name="Schluter A."/>
            <person name="Konstantinidis K.T."/>
            <person name="Angelidaki I."/>
        </authorList>
    </citation>
    <scope>NUCLEOTIDE SEQUENCE [LARGE SCALE GENOMIC DNA]</scope>
    <source>
        <strain evidence="10">AS27yjCOA_202</strain>
    </source>
</reference>
<dbReference type="SUPFAM" id="SSF102114">
    <property type="entry name" value="Radical SAM enzymes"/>
    <property type="match status" value="1"/>
</dbReference>
<accession>A0A7X9E6D2</accession>
<dbReference type="PROSITE" id="PS51918">
    <property type="entry name" value="RADICAL_SAM"/>
    <property type="match status" value="1"/>
</dbReference>
<keyword evidence="5" id="KW-0479">Metal-binding</keyword>
<dbReference type="PANTHER" id="PTHR43020:SF2">
    <property type="entry name" value="MITOCHONDRIAL TRNA METHYLTHIOTRANSFERASE CDK5RAP1"/>
    <property type="match status" value="1"/>
</dbReference>
<dbReference type="PROSITE" id="PS51449">
    <property type="entry name" value="MTTASE_N"/>
    <property type="match status" value="1"/>
</dbReference>
<dbReference type="PANTHER" id="PTHR43020">
    <property type="entry name" value="CDK5 REGULATORY SUBUNIT-ASSOCIATED PROTEIN 1"/>
    <property type="match status" value="1"/>
</dbReference>
<dbReference type="GO" id="GO:0035597">
    <property type="term" value="F:tRNA-2-methylthio-N(6)-dimethylallyladenosine(37) synthase activity"/>
    <property type="evidence" value="ECO:0007669"/>
    <property type="project" value="TreeGrafter"/>
</dbReference>
<dbReference type="InterPro" id="IPR020612">
    <property type="entry name" value="Methylthiotransferase_CS"/>
</dbReference>
<dbReference type="GO" id="GO:0051539">
    <property type="term" value="F:4 iron, 4 sulfur cluster binding"/>
    <property type="evidence" value="ECO:0007669"/>
    <property type="project" value="UniProtKB-KW"/>
</dbReference>
<dbReference type="FunFam" id="3.80.30.20:FF:000001">
    <property type="entry name" value="tRNA-2-methylthio-N(6)-dimethylallyladenosine synthase 2"/>
    <property type="match status" value="1"/>
</dbReference>
<proteinExistence type="predicted"/>
<comment type="caution">
    <text evidence="10">The sequence shown here is derived from an EMBL/GenBank/DDBJ whole genome shotgun (WGS) entry which is preliminary data.</text>
</comment>
<evidence type="ECO:0000256" key="5">
    <source>
        <dbReference type="ARBA" id="ARBA00022723"/>
    </source>
</evidence>
<dbReference type="GO" id="GO:0005829">
    <property type="term" value="C:cytosol"/>
    <property type="evidence" value="ECO:0007669"/>
    <property type="project" value="TreeGrafter"/>
</dbReference>
<dbReference type="SFLD" id="SFLDG01082">
    <property type="entry name" value="B12-binding_domain_containing"/>
    <property type="match status" value="1"/>
</dbReference>
<keyword evidence="6" id="KW-0408">Iron</keyword>
<protein>
    <submittedName>
        <fullName evidence="10">MiaB/RimO family radical SAM methylthiotransferase</fullName>
        <ecNumber evidence="10">2.8.4.-</ecNumber>
    </submittedName>
</protein>
<evidence type="ECO:0000259" key="9">
    <source>
        <dbReference type="PROSITE" id="PS51918"/>
    </source>
</evidence>
<keyword evidence="4" id="KW-0949">S-adenosyl-L-methionine</keyword>
<evidence type="ECO:0000256" key="6">
    <source>
        <dbReference type="ARBA" id="ARBA00023004"/>
    </source>
</evidence>
<dbReference type="GO" id="GO:0046872">
    <property type="term" value="F:metal ion binding"/>
    <property type="evidence" value="ECO:0007669"/>
    <property type="project" value="UniProtKB-KW"/>
</dbReference>
<dbReference type="Pfam" id="PF00919">
    <property type="entry name" value="UPF0004"/>
    <property type="match status" value="1"/>
</dbReference>
<dbReference type="EMBL" id="JAAZNV010000006">
    <property type="protein sequence ID" value="NMB91309.1"/>
    <property type="molecule type" value="Genomic_DNA"/>
</dbReference>
<dbReference type="NCBIfam" id="TIGR00089">
    <property type="entry name" value="MiaB/RimO family radical SAM methylthiotransferase"/>
    <property type="match status" value="1"/>
</dbReference>
<dbReference type="Pfam" id="PF04055">
    <property type="entry name" value="Radical_SAM"/>
    <property type="match status" value="1"/>
</dbReference>
<keyword evidence="2" id="KW-0004">4Fe-4S</keyword>
<dbReference type="EC" id="2.8.4.-" evidence="10"/>
<keyword evidence="7" id="KW-0411">Iron-sulfur</keyword>
<evidence type="ECO:0000313" key="10">
    <source>
        <dbReference type="EMBL" id="NMB91309.1"/>
    </source>
</evidence>
<dbReference type="Proteomes" id="UP000590542">
    <property type="component" value="Unassembled WGS sequence"/>
</dbReference>
<gene>
    <name evidence="10" type="ORF">GYA37_00500</name>
</gene>
<dbReference type="CDD" id="cd01335">
    <property type="entry name" value="Radical_SAM"/>
    <property type="match status" value="1"/>
</dbReference>
<dbReference type="InterPro" id="IPR023404">
    <property type="entry name" value="rSAM_horseshoe"/>
</dbReference>
<dbReference type="InterPro" id="IPR038135">
    <property type="entry name" value="Methylthiotransferase_N_sf"/>
</dbReference>
<sequence>MSKLKKKKYYIKTFGCYANEVDSDVIAGFLEDIGFKELKALNFKNEIEEITYVLKNADLFIVNSCSVRQKSEDKVYGLGRIISNYKKEKEEGKRACVFLTGCVVGSALGERKRYSLEELKKKTRNYDYLFTSNDLKSFIRGLKEFNLINGVEIDGHEVSNMKRRKRGNEHAFVNVSYGCDNFCSYCVVPYSRGGEVSRTKEDILREIECLIKNGVKEVTLCGQNVNSWGLSKNEKTKIRAGSRKKLPFTSLLKEVCSIKELNKVDFISSNPFDFTRDLVTALKEPKISNYIHIAVQSGNNEILKAMNRRYSAEEFIRLTEEIRKVRPGIEIGTDLIVGFPGETERQFMDTVKLVKKVGFAVAFISMYSPRKGTYAQMNLKDDVSTKEKKWRHMYLTEVWKKTKEGKKEKKKGLHEKRK</sequence>
<dbReference type="InterPro" id="IPR007197">
    <property type="entry name" value="rSAM"/>
</dbReference>
<dbReference type="PROSITE" id="PS01278">
    <property type="entry name" value="MTTASE_RADICAL"/>
    <property type="match status" value="1"/>
</dbReference>
<name>A0A7X9E6D2_UNCKA</name>
<evidence type="ECO:0000259" key="8">
    <source>
        <dbReference type="PROSITE" id="PS51449"/>
    </source>
</evidence>
<feature type="domain" description="MTTase N-terminal" evidence="8">
    <location>
        <begin position="7"/>
        <end position="147"/>
    </location>
</feature>
<dbReference type="SMART" id="SM00729">
    <property type="entry name" value="Elp3"/>
    <property type="match status" value="1"/>
</dbReference>
<evidence type="ECO:0000256" key="4">
    <source>
        <dbReference type="ARBA" id="ARBA00022691"/>
    </source>
</evidence>